<gene>
    <name evidence="2" type="ORF">AAFH49_22010</name>
</gene>
<feature type="chain" id="PRO_5047142641" evidence="1">
    <location>
        <begin position="22"/>
        <end position="134"/>
    </location>
</feature>
<evidence type="ECO:0000313" key="2">
    <source>
        <dbReference type="EMBL" id="MEL5996902.1"/>
    </source>
</evidence>
<name>A0ABU9M1H0_9BACT</name>
<dbReference type="Proteomes" id="UP001479606">
    <property type="component" value="Unassembled WGS sequence"/>
</dbReference>
<keyword evidence="1" id="KW-0732">Signal</keyword>
<dbReference type="EMBL" id="JBCEVZ010000107">
    <property type="protein sequence ID" value="MEL5996902.1"/>
    <property type="molecule type" value="Genomic_DNA"/>
</dbReference>
<dbReference type="RefSeq" id="WP_342301604.1">
    <property type="nucleotide sequence ID" value="NZ_JBCEVZ010000107.1"/>
</dbReference>
<evidence type="ECO:0000256" key="1">
    <source>
        <dbReference type="SAM" id="SignalP"/>
    </source>
</evidence>
<organism evidence="2 3">
    <name type="scientific">Hymenobacter segetis</name>
    <dbReference type="NCBI Taxonomy" id="2025509"/>
    <lineage>
        <taxon>Bacteria</taxon>
        <taxon>Pseudomonadati</taxon>
        <taxon>Bacteroidota</taxon>
        <taxon>Cytophagia</taxon>
        <taxon>Cytophagales</taxon>
        <taxon>Hymenobacteraceae</taxon>
        <taxon>Hymenobacter</taxon>
    </lineage>
</organism>
<protein>
    <submittedName>
        <fullName evidence="2">Uncharacterized protein</fullName>
    </submittedName>
</protein>
<reference evidence="2 3" key="1">
    <citation type="journal article" date="2018" name="Arch. Microbiol.">
        <title>Hymenobacter segetis sp. nov., isolated from soil.</title>
        <authorList>
            <person name="Ten L.N."/>
            <person name="Lim S.J."/>
            <person name="Kim B.O."/>
            <person name="Kang I.K."/>
            <person name="Jung H.Y."/>
        </authorList>
    </citation>
    <scope>NUCLEOTIDE SEQUENCE [LARGE SCALE GENOMIC DNA]</scope>
    <source>
        <strain evidence="2 3">S7-3-11</strain>
    </source>
</reference>
<evidence type="ECO:0000313" key="3">
    <source>
        <dbReference type="Proteomes" id="UP001479606"/>
    </source>
</evidence>
<comment type="caution">
    <text evidence="2">The sequence shown here is derived from an EMBL/GenBank/DDBJ whole genome shotgun (WGS) entry which is preliminary data.</text>
</comment>
<proteinExistence type="predicted"/>
<accession>A0ABU9M1H0</accession>
<keyword evidence="3" id="KW-1185">Reference proteome</keyword>
<sequence>MRPRLLPACLLFVLSFGPLRRAVGQAAAPPPRDTAYAVHNLFRERRFKGLRDSGYGMAGLTGTGFELMHGQTGAWVLLGLLGAVPTALGTRQYFRYSQEREGGVVRQYEQGWPLPSYVRRRLRPKHFKAMEVPQ</sequence>
<feature type="signal peptide" evidence="1">
    <location>
        <begin position="1"/>
        <end position="21"/>
    </location>
</feature>